<dbReference type="EMBL" id="MSZS01000002">
    <property type="protein sequence ID" value="PKX97399.1"/>
    <property type="molecule type" value="Genomic_DNA"/>
</dbReference>
<evidence type="ECO:0000313" key="3">
    <source>
        <dbReference type="Proteomes" id="UP000234474"/>
    </source>
</evidence>
<gene>
    <name evidence="2" type="ORF">P174DRAFT_418372</name>
</gene>
<organism evidence="2 3">
    <name type="scientific">Aspergillus novofumigatus (strain IBT 16806)</name>
    <dbReference type="NCBI Taxonomy" id="1392255"/>
    <lineage>
        <taxon>Eukaryota</taxon>
        <taxon>Fungi</taxon>
        <taxon>Dikarya</taxon>
        <taxon>Ascomycota</taxon>
        <taxon>Pezizomycotina</taxon>
        <taxon>Eurotiomycetes</taxon>
        <taxon>Eurotiomycetidae</taxon>
        <taxon>Eurotiales</taxon>
        <taxon>Aspergillaceae</taxon>
        <taxon>Aspergillus</taxon>
        <taxon>Aspergillus subgen. Fumigati</taxon>
    </lineage>
</organism>
<keyword evidence="3" id="KW-1185">Reference proteome</keyword>
<protein>
    <submittedName>
        <fullName evidence="2">Uncharacterized protein</fullName>
    </submittedName>
</protein>
<dbReference type="VEuPathDB" id="FungiDB:P174DRAFT_418372"/>
<proteinExistence type="predicted"/>
<evidence type="ECO:0000256" key="1">
    <source>
        <dbReference type="SAM" id="MobiDB-lite"/>
    </source>
</evidence>
<dbReference type="Proteomes" id="UP000234474">
    <property type="component" value="Unassembled WGS sequence"/>
</dbReference>
<name>A0A2I1CIE9_ASPN1</name>
<dbReference type="AlphaFoldDB" id="A0A2I1CIE9"/>
<dbReference type="OrthoDB" id="3552888at2759"/>
<dbReference type="RefSeq" id="XP_024685994.1">
    <property type="nucleotide sequence ID" value="XM_024824686.1"/>
</dbReference>
<feature type="region of interest" description="Disordered" evidence="1">
    <location>
        <begin position="57"/>
        <end position="80"/>
    </location>
</feature>
<dbReference type="GeneID" id="36532011"/>
<sequence length="101" mass="11112">MFKAQTWCPYGPDSPIEGYTIVLMEWTGKPHTDKQEVTFKGTIQEVMSRILDVNLGSSPVSAKTTSASVPATSRKETRSVVPSALPLMAGKSRRRLESRSL</sequence>
<comment type="caution">
    <text evidence="2">The sequence shown here is derived from an EMBL/GenBank/DDBJ whole genome shotgun (WGS) entry which is preliminary data.</text>
</comment>
<accession>A0A2I1CIE9</accession>
<evidence type="ECO:0000313" key="2">
    <source>
        <dbReference type="EMBL" id="PKX97399.1"/>
    </source>
</evidence>
<reference evidence="3" key="1">
    <citation type="journal article" date="2018" name="Proc. Natl. Acad. Sci. U.S.A.">
        <title>Linking secondary metabolites to gene clusters through genome sequencing of six diverse Aspergillus species.</title>
        <authorList>
            <person name="Kaerboelling I."/>
            <person name="Vesth T.C."/>
            <person name="Frisvad J.C."/>
            <person name="Nybo J.L."/>
            <person name="Theobald S."/>
            <person name="Kuo A."/>
            <person name="Bowyer P."/>
            <person name="Matsuda Y."/>
            <person name="Mondo S."/>
            <person name="Lyhne E.K."/>
            <person name="Kogle M.E."/>
            <person name="Clum A."/>
            <person name="Lipzen A."/>
            <person name="Salamov A."/>
            <person name="Ngan C.Y."/>
            <person name="Daum C."/>
            <person name="Chiniquy J."/>
            <person name="Barry K."/>
            <person name="LaButti K."/>
            <person name="Haridas S."/>
            <person name="Simmons B.A."/>
            <person name="Magnuson J.K."/>
            <person name="Mortensen U.H."/>
            <person name="Larsen T.O."/>
            <person name="Grigoriev I.V."/>
            <person name="Baker S.E."/>
            <person name="Andersen M.R."/>
        </authorList>
    </citation>
    <scope>NUCLEOTIDE SEQUENCE [LARGE SCALE GENOMIC DNA]</scope>
    <source>
        <strain evidence="3">IBT 16806</strain>
    </source>
</reference>
<feature type="compositionally biased region" description="Polar residues" evidence="1">
    <location>
        <begin position="57"/>
        <end position="71"/>
    </location>
</feature>